<keyword evidence="1" id="KW-0812">Transmembrane</keyword>
<dbReference type="RefSeq" id="WP_089685985.1">
    <property type="nucleotide sequence ID" value="NZ_FNES01000008.1"/>
</dbReference>
<dbReference type="InterPro" id="IPR018643">
    <property type="entry name" value="DUF2069_membrane"/>
</dbReference>
<feature type="transmembrane region" description="Helical" evidence="1">
    <location>
        <begin position="53"/>
        <end position="69"/>
    </location>
</feature>
<evidence type="ECO:0000313" key="3">
    <source>
        <dbReference type="Proteomes" id="UP000198525"/>
    </source>
</evidence>
<keyword evidence="1" id="KW-0472">Membrane</keyword>
<gene>
    <name evidence="2" type="ORF">SAMN04487954_10831</name>
</gene>
<name>A0A1G8WJY1_9GAMM</name>
<feature type="transmembrane region" description="Helical" evidence="1">
    <location>
        <begin position="21"/>
        <end position="41"/>
    </location>
</feature>
<feature type="transmembrane region" description="Helical" evidence="1">
    <location>
        <begin position="101"/>
        <end position="120"/>
    </location>
</feature>
<accession>A0A1G8WJY1</accession>
<feature type="transmembrane region" description="Helical" evidence="1">
    <location>
        <begin position="76"/>
        <end position="95"/>
    </location>
</feature>
<evidence type="ECO:0000313" key="2">
    <source>
        <dbReference type="EMBL" id="SDJ78447.1"/>
    </source>
</evidence>
<reference evidence="2 3" key="1">
    <citation type="submission" date="2016-10" db="EMBL/GenBank/DDBJ databases">
        <authorList>
            <person name="de Groot N.N."/>
        </authorList>
    </citation>
    <scope>NUCLEOTIDE SEQUENCE [LARGE SCALE GENOMIC DNA]</scope>
    <source>
        <strain evidence="2 3">CGMCC 1.6133</strain>
    </source>
</reference>
<dbReference type="AlphaFoldDB" id="A0A1G8WJY1"/>
<dbReference type="OrthoDB" id="5738125at2"/>
<keyword evidence="3" id="KW-1185">Reference proteome</keyword>
<dbReference type="Pfam" id="PF09842">
    <property type="entry name" value="DUF2069"/>
    <property type="match status" value="1"/>
</dbReference>
<protein>
    <submittedName>
        <fullName evidence="2">Uncharacterized membrane protein</fullName>
    </submittedName>
</protein>
<proteinExistence type="predicted"/>
<dbReference type="Proteomes" id="UP000198525">
    <property type="component" value="Unassembled WGS sequence"/>
</dbReference>
<dbReference type="EMBL" id="FNES01000008">
    <property type="protein sequence ID" value="SDJ78447.1"/>
    <property type="molecule type" value="Genomic_DNA"/>
</dbReference>
<evidence type="ECO:0000256" key="1">
    <source>
        <dbReference type="SAM" id="Phobius"/>
    </source>
</evidence>
<dbReference type="STRING" id="376427.SAMN04487954_10831"/>
<organism evidence="2 3">
    <name type="scientific">Billgrantia gudaonensis</name>
    <dbReference type="NCBI Taxonomy" id="376427"/>
    <lineage>
        <taxon>Bacteria</taxon>
        <taxon>Pseudomonadati</taxon>
        <taxon>Pseudomonadota</taxon>
        <taxon>Gammaproteobacteria</taxon>
        <taxon>Oceanospirillales</taxon>
        <taxon>Halomonadaceae</taxon>
        <taxon>Billgrantia</taxon>
    </lineage>
</organism>
<keyword evidence="1" id="KW-1133">Transmembrane helix</keyword>
<sequence>MKRWLEAMEAEHGLDALTERARRLVVGSLAILLVLLIWGGLSMQAGDNPLAPILIRILPLVLFLPSIIGRRPRGHVWLAFVSLLYFAQGVMVATLPGQGLLGGLEALSGLALFTGSMFYARFRSRQLVLHSPSGDHSEKR</sequence>